<evidence type="ECO:0000313" key="3">
    <source>
        <dbReference type="EMBL" id="CAG2236977.1"/>
    </source>
</evidence>
<dbReference type="InterPro" id="IPR023398">
    <property type="entry name" value="TIF_eIF4e-like"/>
</dbReference>
<comment type="similarity">
    <text evidence="1">Belongs to the UPF0696 family.</text>
</comment>
<comment type="caution">
    <text evidence="3">The sequence shown here is derived from an EMBL/GenBank/DDBJ whole genome shotgun (WGS) entry which is preliminary data.</text>
</comment>
<proteinExistence type="inferred from homology"/>
<feature type="compositionally biased region" description="Acidic residues" evidence="2">
    <location>
        <begin position="72"/>
        <end position="101"/>
    </location>
</feature>
<dbReference type="PANTHER" id="PTHR31977:SF1">
    <property type="entry name" value="UPF0696 PROTEIN C11ORF68"/>
    <property type="match status" value="1"/>
</dbReference>
<accession>A0A8S3TTD2</accession>
<feature type="region of interest" description="Disordered" evidence="2">
    <location>
        <begin position="70"/>
        <end position="101"/>
    </location>
</feature>
<name>A0A8S3TTD2_MYTED</name>
<dbReference type="OrthoDB" id="10067381at2759"/>
<dbReference type="InterPro" id="IPR015034">
    <property type="entry name" value="Bles03"/>
</dbReference>
<evidence type="ECO:0000256" key="2">
    <source>
        <dbReference type="SAM" id="MobiDB-lite"/>
    </source>
</evidence>
<keyword evidence="4" id="KW-1185">Reference proteome</keyword>
<dbReference type="Gene3D" id="3.30.760.10">
    <property type="entry name" value="RNA Cap, Translation Initiation Factor Eif4e"/>
    <property type="match status" value="1"/>
</dbReference>
<dbReference type="Pfam" id="PF08939">
    <property type="entry name" value="Bles03"/>
    <property type="match status" value="1"/>
</dbReference>
<evidence type="ECO:0000313" key="4">
    <source>
        <dbReference type="Proteomes" id="UP000683360"/>
    </source>
</evidence>
<dbReference type="EMBL" id="CAJPWZ010002371">
    <property type="protein sequence ID" value="CAG2236977.1"/>
    <property type="molecule type" value="Genomic_DNA"/>
</dbReference>
<dbReference type="AlphaFoldDB" id="A0A8S3TTD2"/>
<dbReference type="Proteomes" id="UP000683360">
    <property type="component" value="Unassembled WGS sequence"/>
</dbReference>
<dbReference type="PANTHER" id="PTHR31977">
    <property type="entry name" value="UPF0696 PROTEIN C11ORF68"/>
    <property type="match status" value="1"/>
</dbReference>
<protein>
    <submittedName>
        <fullName evidence="3">UPF0696 protein C11orf68 homolog</fullName>
    </submittedName>
</protein>
<gene>
    <name evidence="3" type="ORF">MEDL_49443</name>
</gene>
<sequence length="266" mass="30450">MNSKLLQCNVTNVTIASMGNEKIIKYKSEIQTGVDTFIQPWKLWNGLHPSTSIACEKSKGVGWICVRGNQYEGDEDDEDEDEDDEDEDDEDEDDEDEDDEDMDLEGLHQMWEDIQKSNRPINVETISDLARIFKVTCGKWLFYAESGAKADHLWSIVAKAIVKGEIPCHSAKVSPIEDCGENKDKFEHVVCVYNDNYLNEEEVMDCEHGLRKIGIKCPLMYKPDVYTYLGVYRNNPWDLRPSLYRSDYDVISGKSKIDFSSAPGHR</sequence>
<evidence type="ECO:0000256" key="1">
    <source>
        <dbReference type="ARBA" id="ARBA00010568"/>
    </source>
</evidence>
<dbReference type="SUPFAM" id="SSF55418">
    <property type="entry name" value="eIF4e-like"/>
    <property type="match status" value="1"/>
</dbReference>
<reference evidence="3" key="1">
    <citation type="submission" date="2021-03" db="EMBL/GenBank/DDBJ databases">
        <authorList>
            <person name="Bekaert M."/>
        </authorList>
    </citation>
    <scope>NUCLEOTIDE SEQUENCE</scope>
</reference>
<organism evidence="3 4">
    <name type="scientific">Mytilus edulis</name>
    <name type="common">Blue mussel</name>
    <dbReference type="NCBI Taxonomy" id="6550"/>
    <lineage>
        <taxon>Eukaryota</taxon>
        <taxon>Metazoa</taxon>
        <taxon>Spiralia</taxon>
        <taxon>Lophotrochozoa</taxon>
        <taxon>Mollusca</taxon>
        <taxon>Bivalvia</taxon>
        <taxon>Autobranchia</taxon>
        <taxon>Pteriomorphia</taxon>
        <taxon>Mytilida</taxon>
        <taxon>Mytiloidea</taxon>
        <taxon>Mytilidae</taxon>
        <taxon>Mytilinae</taxon>
        <taxon>Mytilus</taxon>
    </lineage>
</organism>